<name>A0A1I7YS84_9BILA</name>
<dbReference type="Proteomes" id="UP000095287">
    <property type="component" value="Unplaced"/>
</dbReference>
<reference evidence="2" key="1">
    <citation type="submission" date="2016-11" db="UniProtKB">
        <authorList>
            <consortium name="WormBaseParasite"/>
        </authorList>
    </citation>
    <scope>IDENTIFICATION</scope>
</reference>
<dbReference type="AlphaFoldDB" id="A0A1I7YS84"/>
<sequence length="150" mass="16021">MDSVPLTACGDARGSANERASCNICVPVSTGPPIEGLLISDISSARNAPLAEVRTEVRVAVSTRTAHWVGHHSLHCPSARSPGFVFLLLRVATPSSLRYGARNAPLAEVRTEVRVAASTQTVHWLGDHSLHCPSARSLGFVFLLLRFATI</sequence>
<dbReference type="WBParaSite" id="L893_g19201.t1">
    <property type="protein sequence ID" value="L893_g19201.t1"/>
    <property type="gene ID" value="L893_g19201"/>
</dbReference>
<evidence type="ECO:0000313" key="1">
    <source>
        <dbReference type="Proteomes" id="UP000095287"/>
    </source>
</evidence>
<keyword evidence="1" id="KW-1185">Reference proteome</keyword>
<organism evidence="1 2">
    <name type="scientific">Steinernema glaseri</name>
    <dbReference type="NCBI Taxonomy" id="37863"/>
    <lineage>
        <taxon>Eukaryota</taxon>
        <taxon>Metazoa</taxon>
        <taxon>Ecdysozoa</taxon>
        <taxon>Nematoda</taxon>
        <taxon>Chromadorea</taxon>
        <taxon>Rhabditida</taxon>
        <taxon>Tylenchina</taxon>
        <taxon>Panagrolaimomorpha</taxon>
        <taxon>Strongyloidoidea</taxon>
        <taxon>Steinernematidae</taxon>
        <taxon>Steinernema</taxon>
    </lineage>
</organism>
<evidence type="ECO:0000313" key="2">
    <source>
        <dbReference type="WBParaSite" id="L893_g19201.t1"/>
    </source>
</evidence>
<accession>A0A1I7YS84</accession>
<proteinExistence type="predicted"/>
<protein>
    <submittedName>
        <fullName evidence="2">Uncharacterized protein</fullName>
    </submittedName>
</protein>